<dbReference type="Pfam" id="PF04404">
    <property type="entry name" value="ERF"/>
    <property type="match status" value="1"/>
</dbReference>
<dbReference type="GO" id="GO:0003677">
    <property type="term" value="F:DNA binding"/>
    <property type="evidence" value="ECO:0007669"/>
    <property type="project" value="UniProtKB-KW"/>
</dbReference>
<feature type="region of interest" description="Disordered" evidence="1">
    <location>
        <begin position="209"/>
        <end position="228"/>
    </location>
</feature>
<evidence type="ECO:0000256" key="1">
    <source>
        <dbReference type="SAM" id="MobiDB-lite"/>
    </source>
</evidence>
<dbReference type="Proteomes" id="UP000827317">
    <property type="component" value="Segment"/>
</dbReference>
<keyword evidence="2" id="KW-0238">DNA-binding</keyword>
<dbReference type="InterPro" id="IPR007499">
    <property type="entry name" value="ERF_bacteria_virus"/>
</dbReference>
<proteinExistence type="predicted"/>
<name>A0AAE7WEC4_9CAUD</name>
<evidence type="ECO:0000313" key="2">
    <source>
        <dbReference type="EMBL" id="QYI86518.1"/>
    </source>
</evidence>
<keyword evidence="3" id="KW-1185">Reference proteome</keyword>
<dbReference type="EMBL" id="MZ333456">
    <property type="protein sequence ID" value="QYI86518.1"/>
    <property type="molecule type" value="Genomic_DNA"/>
</dbReference>
<sequence length="228" mass="26206">MSEETELTFYQKFLKVIERLNVKKDLVNDFNNFNYRNAESILREVKPLCIEYGLYIHTTKNIIRMENRFYVEAIVKITDGENEVEAVAYAREPEDKPKMDASQVTGSASSYAKKYALCDLLMIDDGRDDPDVPKNEQDMNVEMVDGKQLALLKNEAVMIAGISGNEPSAYTQALAKMANVASIEVFPKEYFNEALQTLNNWKMNAIQEQQAKEMQHKRQQPRQSNVFN</sequence>
<protein>
    <submittedName>
        <fullName evidence="2">Recombination protein / single-stranded DNA-binding protein</fullName>
    </submittedName>
</protein>
<organism evidence="2 3">
    <name type="scientific">Enterococcus phage VEsP-1</name>
    <dbReference type="NCBI Taxonomy" id="2859528"/>
    <lineage>
        <taxon>Viruses</taxon>
        <taxon>Duplodnaviria</taxon>
        <taxon>Heunggongvirae</taxon>
        <taxon>Uroviricota</taxon>
        <taxon>Caudoviricetes</taxon>
        <taxon>Vespunovirus</taxon>
        <taxon>Vespunovirus vesp1</taxon>
    </lineage>
</organism>
<accession>A0AAE7WEC4</accession>
<evidence type="ECO:0000313" key="3">
    <source>
        <dbReference type="Proteomes" id="UP000827317"/>
    </source>
</evidence>
<reference evidence="2" key="1">
    <citation type="submission" date="2021-06" db="EMBL/GenBank/DDBJ databases">
        <title>Comparison of different enterococcal bacteriophages isolated from single source.</title>
        <authorList>
            <person name="Tkachev P.V."/>
            <person name="Azarov D.V."/>
            <person name="Goncharov N.E."/>
            <person name="Goncharov A.E."/>
            <person name="Suvorov A.N."/>
        </authorList>
    </citation>
    <scope>NUCLEOTIDE SEQUENCE [LARGE SCALE GENOMIC DNA]</scope>
</reference>